<organism evidence="2 3">
    <name type="scientific">Nocardia aobensis</name>
    <dbReference type="NCBI Taxonomy" id="257277"/>
    <lineage>
        <taxon>Bacteria</taxon>
        <taxon>Bacillati</taxon>
        <taxon>Actinomycetota</taxon>
        <taxon>Actinomycetes</taxon>
        <taxon>Mycobacteriales</taxon>
        <taxon>Nocardiaceae</taxon>
        <taxon>Nocardia</taxon>
    </lineage>
</organism>
<comment type="caution">
    <text evidence="2">The sequence shown here is derived from an EMBL/GenBank/DDBJ whole genome shotgun (WGS) entry which is preliminary data.</text>
</comment>
<feature type="compositionally biased region" description="Low complexity" evidence="1">
    <location>
        <begin position="131"/>
        <end position="147"/>
    </location>
</feature>
<accession>A0ABW6PDR2</accession>
<dbReference type="Proteomes" id="UP001601442">
    <property type="component" value="Unassembled WGS sequence"/>
</dbReference>
<dbReference type="RefSeq" id="WP_387401139.1">
    <property type="nucleotide sequence ID" value="NZ_JBIAMT010000008.1"/>
</dbReference>
<proteinExistence type="predicted"/>
<gene>
    <name evidence="2" type="ORF">ACFYU5_32965</name>
</gene>
<dbReference type="SUPFAM" id="SSF55811">
    <property type="entry name" value="Nudix"/>
    <property type="match status" value="1"/>
</dbReference>
<evidence type="ECO:0000313" key="2">
    <source>
        <dbReference type="EMBL" id="MFF0501252.1"/>
    </source>
</evidence>
<keyword evidence="2" id="KW-0378">Hydrolase</keyword>
<sequence>MEQQSAVSLDVVALRFGDDDATVTFAVAPRQWDPFAGELALPGVLLGRGERLATAARRAVHSKLGVPDDAILAAGQLVTFDEPNRDPRGPTLSIAMWAVLGHAAATAGAEQSRTDDSAGFEQSNGWEPAIAEQPGPAASAGAQQMSGDVSGDADGPDNGENGSIAPFLGVQWVPFDDVPPLGFDHNMIVEVARERLADMLWKDLAFTRPLIGEQFPATRAVALTTALSGTRPDPGNLNRTLAAIPGLTRTGERMRTKATGRPAAVWSFTDSAPDER</sequence>
<dbReference type="InterPro" id="IPR036388">
    <property type="entry name" value="WH-like_DNA-bd_sf"/>
</dbReference>
<evidence type="ECO:0000313" key="3">
    <source>
        <dbReference type="Proteomes" id="UP001601442"/>
    </source>
</evidence>
<dbReference type="EMBL" id="JBIAMT010000008">
    <property type="protein sequence ID" value="MFF0501252.1"/>
    <property type="molecule type" value="Genomic_DNA"/>
</dbReference>
<keyword evidence="3" id="KW-1185">Reference proteome</keyword>
<dbReference type="GO" id="GO:0016787">
    <property type="term" value="F:hydrolase activity"/>
    <property type="evidence" value="ECO:0007669"/>
    <property type="project" value="UniProtKB-KW"/>
</dbReference>
<name>A0ABW6PDR2_9NOCA</name>
<dbReference type="Gene3D" id="1.10.10.10">
    <property type="entry name" value="Winged helix-like DNA-binding domain superfamily/Winged helix DNA-binding domain"/>
    <property type="match status" value="1"/>
</dbReference>
<evidence type="ECO:0000256" key="1">
    <source>
        <dbReference type="SAM" id="MobiDB-lite"/>
    </source>
</evidence>
<feature type="region of interest" description="Disordered" evidence="1">
    <location>
        <begin position="107"/>
        <end position="163"/>
    </location>
</feature>
<reference evidence="2 3" key="1">
    <citation type="submission" date="2024-10" db="EMBL/GenBank/DDBJ databases">
        <title>The Natural Products Discovery Center: Release of the First 8490 Sequenced Strains for Exploring Actinobacteria Biosynthetic Diversity.</title>
        <authorList>
            <person name="Kalkreuter E."/>
            <person name="Kautsar S.A."/>
            <person name="Yang D."/>
            <person name="Bader C.D."/>
            <person name="Teijaro C.N."/>
            <person name="Fluegel L."/>
            <person name="Davis C.M."/>
            <person name="Simpson J.R."/>
            <person name="Lauterbach L."/>
            <person name="Steele A.D."/>
            <person name="Gui C."/>
            <person name="Meng S."/>
            <person name="Li G."/>
            <person name="Viehrig K."/>
            <person name="Ye F."/>
            <person name="Su P."/>
            <person name="Kiefer A.F."/>
            <person name="Nichols A."/>
            <person name="Cepeda A.J."/>
            <person name="Yan W."/>
            <person name="Fan B."/>
            <person name="Jiang Y."/>
            <person name="Adhikari A."/>
            <person name="Zheng C.-J."/>
            <person name="Schuster L."/>
            <person name="Cowan T.M."/>
            <person name="Smanski M.J."/>
            <person name="Chevrette M.G."/>
            <person name="De Carvalho L.P.S."/>
            <person name="Shen B."/>
        </authorList>
    </citation>
    <scope>NUCLEOTIDE SEQUENCE [LARGE SCALE GENOMIC DNA]</scope>
    <source>
        <strain evidence="2 3">NPDC004119</strain>
    </source>
</reference>
<feature type="region of interest" description="Disordered" evidence="1">
    <location>
        <begin position="253"/>
        <end position="276"/>
    </location>
</feature>
<protein>
    <submittedName>
        <fullName evidence="2">NUDIX hydrolase</fullName>
    </submittedName>
</protein>
<dbReference type="InterPro" id="IPR015797">
    <property type="entry name" value="NUDIX_hydrolase-like_dom_sf"/>
</dbReference>
<dbReference type="Gene3D" id="3.90.79.10">
    <property type="entry name" value="Nucleoside Triphosphate Pyrophosphohydrolase"/>
    <property type="match status" value="1"/>
</dbReference>